<protein>
    <submittedName>
        <fullName evidence="2">Uncharacterized protein</fullName>
    </submittedName>
</protein>
<dbReference type="EMBL" id="JACXVP010000011">
    <property type="protein sequence ID" value="KAG5577060.1"/>
    <property type="molecule type" value="Genomic_DNA"/>
</dbReference>
<organism evidence="2 3">
    <name type="scientific">Solanum commersonii</name>
    <name type="common">Commerson's wild potato</name>
    <name type="synonym">Commerson's nightshade</name>
    <dbReference type="NCBI Taxonomy" id="4109"/>
    <lineage>
        <taxon>Eukaryota</taxon>
        <taxon>Viridiplantae</taxon>
        <taxon>Streptophyta</taxon>
        <taxon>Embryophyta</taxon>
        <taxon>Tracheophyta</taxon>
        <taxon>Spermatophyta</taxon>
        <taxon>Magnoliopsida</taxon>
        <taxon>eudicotyledons</taxon>
        <taxon>Gunneridae</taxon>
        <taxon>Pentapetalae</taxon>
        <taxon>asterids</taxon>
        <taxon>lamiids</taxon>
        <taxon>Solanales</taxon>
        <taxon>Solanaceae</taxon>
        <taxon>Solanoideae</taxon>
        <taxon>Solaneae</taxon>
        <taxon>Solanum</taxon>
    </lineage>
</organism>
<evidence type="ECO:0000313" key="2">
    <source>
        <dbReference type="EMBL" id="KAG5577060.1"/>
    </source>
</evidence>
<name>A0A9J5WPF3_SOLCO</name>
<keyword evidence="3" id="KW-1185">Reference proteome</keyword>
<feature type="transmembrane region" description="Helical" evidence="1">
    <location>
        <begin position="60"/>
        <end position="78"/>
    </location>
</feature>
<dbReference type="OrthoDB" id="418748at2759"/>
<keyword evidence="1" id="KW-0472">Membrane</keyword>
<dbReference type="PANTHER" id="PTHR23227">
    <property type="entry name" value="BUCENTAUR RELATED"/>
    <property type="match status" value="1"/>
</dbReference>
<sequence length="137" mass="15496">MSWLVGKRDSRGKRVTGSHYPRVGSWNIGGLKDRNGVGILVDGDLREQVVEVRRINDRLMMVKLVIGGCALSVISAYAPQWAWARRRSSYEDLDEEWGGTWLLDFAKAFELVIANSCFSKKENHRLPFVASVAKTRD</sequence>
<proteinExistence type="predicted"/>
<accession>A0A9J5WPF3</accession>
<dbReference type="Proteomes" id="UP000824120">
    <property type="component" value="Chromosome 11"/>
</dbReference>
<reference evidence="2 3" key="1">
    <citation type="submission" date="2020-09" db="EMBL/GenBank/DDBJ databases">
        <title>De no assembly of potato wild relative species, Solanum commersonii.</title>
        <authorList>
            <person name="Cho K."/>
        </authorList>
    </citation>
    <scope>NUCLEOTIDE SEQUENCE [LARGE SCALE GENOMIC DNA]</scope>
    <source>
        <strain evidence="2">LZ3.2</strain>
        <tissue evidence="2">Leaf</tissue>
    </source>
</reference>
<dbReference type="InterPro" id="IPR027124">
    <property type="entry name" value="Swc5/CFDP1/2"/>
</dbReference>
<evidence type="ECO:0000256" key="1">
    <source>
        <dbReference type="SAM" id="Phobius"/>
    </source>
</evidence>
<comment type="caution">
    <text evidence="2">The sequence shown here is derived from an EMBL/GenBank/DDBJ whole genome shotgun (WGS) entry which is preliminary data.</text>
</comment>
<dbReference type="SUPFAM" id="SSF56219">
    <property type="entry name" value="DNase I-like"/>
    <property type="match status" value="1"/>
</dbReference>
<dbReference type="InterPro" id="IPR036691">
    <property type="entry name" value="Endo/exonu/phosph_ase_sf"/>
</dbReference>
<dbReference type="AlphaFoldDB" id="A0A9J5WPF3"/>
<evidence type="ECO:0000313" key="3">
    <source>
        <dbReference type="Proteomes" id="UP000824120"/>
    </source>
</evidence>
<dbReference type="PANTHER" id="PTHR23227:SF67">
    <property type="entry name" value="CRANIOFACIAL DEVELOPMENT PROTEIN 2-LIKE"/>
    <property type="match status" value="1"/>
</dbReference>
<keyword evidence="1" id="KW-1133">Transmembrane helix</keyword>
<keyword evidence="1" id="KW-0812">Transmembrane</keyword>
<gene>
    <name evidence="2" type="ORF">H5410_057194</name>
</gene>